<name>A0ABV6R4C5_9CAUL</name>
<comment type="caution">
    <text evidence="1">The sequence shown here is derived from an EMBL/GenBank/DDBJ whole genome shotgun (WGS) entry which is preliminary data.</text>
</comment>
<accession>A0ABV6R4C5</accession>
<evidence type="ECO:0000313" key="1">
    <source>
        <dbReference type="EMBL" id="MFC0633513.1"/>
    </source>
</evidence>
<keyword evidence="2" id="KW-1185">Reference proteome</keyword>
<gene>
    <name evidence="1" type="ORF">ACFFGE_06440</name>
</gene>
<sequence>MILTAILTLALAQQTPAPPLSWAETLRCAGLTQAASELEGGESGEGRALSDAALFWALATAQAGAAAGKSEIEVDREQTAARTLAVRQLTRRDPAAREALAACRARTPNLG</sequence>
<evidence type="ECO:0000313" key="2">
    <source>
        <dbReference type="Proteomes" id="UP001589906"/>
    </source>
</evidence>
<reference evidence="1 2" key="1">
    <citation type="submission" date="2024-09" db="EMBL/GenBank/DDBJ databases">
        <authorList>
            <person name="Sun Q."/>
            <person name="Mori K."/>
        </authorList>
    </citation>
    <scope>NUCLEOTIDE SEQUENCE [LARGE SCALE GENOMIC DNA]</scope>
    <source>
        <strain evidence="1 2">NCAIM B.02621</strain>
    </source>
</reference>
<organism evidence="1 2">
    <name type="scientific">Brevundimonas balnearis</name>
    <dbReference type="NCBI Taxonomy" id="1572858"/>
    <lineage>
        <taxon>Bacteria</taxon>
        <taxon>Pseudomonadati</taxon>
        <taxon>Pseudomonadota</taxon>
        <taxon>Alphaproteobacteria</taxon>
        <taxon>Caulobacterales</taxon>
        <taxon>Caulobacteraceae</taxon>
        <taxon>Brevundimonas</taxon>
    </lineage>
</organism>
<protein>
    <submittedName>
        <fullName evidence="1">Uncharacterized protein</fullName>
    </submittedName>
</protein>
<dbReference type="RefSeq" id="WP_376835428.1">
    <property type="nucleotide sequence ID" value="NZ_JBHLSW010000004.1"/>
</dbReference>
<dbReference type="EMBL" id="JBHLSW010000004">
    <property type="protein sequence ID" value="MFC0633513.1"/>
    <property type="molecule type" value="Genomic_DNA"/>
</dbReference>
<dbReference type="Proteomes" id="UP001589906">
    <property type="component" value="Unassembled WGS sequence"/>
</dbReference>
<proteinExistence type="predicted"/>